<feature type="transmembrane region" description="Helical" evidence="9">
    <location>
        <begin position="391"/>
        <end position="413"/>
    </location>
</feature>
<dbReference type="PANTHER" id="PTHR13301">
    <property type="entry name" value="X-BOX TRANSCRIPTION FACTOR-RELATED"/>
    <property type="match status" value="1"/>
</dbReference>
<keyword evidence="2" id="KW-0328">Glycosyltransferase</keyword>
<organism evidence="10 11">
    <name type="scientific">Platanthera zijinensis</name>
    <dbReference type="NCBI Taxonomy" id="2320716"/>
    <lineage>
        <taxon>Eukaryota</taxon>
        <taxon>Viridiplantae</taxon>
        <taxon>Streptophyta</taxon>
        <taxon>Embryophyta</taxon>
        <taxon>Tracheophyta</taxon>
        <taxon>Spermatophyta</taxon>
        <taxon>Magnoliopsida</taxon>
        <taxon>Liliopsida</taxon>
        <taxon>Asparagales</taxon>
        <taxon>Orchidaceae</taxon>
        <taxon>Orchidoideae</taxon>
        <taxon>Orchideae</taxon>
        <taxon>Orchidinae</taxon>
        <taxon>Platanthera</taxon>
    </lineage>
</organism>
<dbReference type="SUPFAM" id="SSF53448">
    <property type="entry name" value="Nucleotide-diphospho-sugar transferases"/>
    <property type="match status" value="1"/>
</dbReference>
<dbReference type="InterPro" id="IPR029044">
    <property type="entry name" value="Nucleotide-diphossugar_trans"/>
</dbReference>
<evidence type="ECO:0000256" key="1">
    <source>
        <dbReference type="ARBA" id="ARBA00004127"/>
    </source>
</evidence>
<dbReference type="Pfam" id="PF03552">
    <property type="entry name" value="Cellulose_synt"/>
    <property type="match status" value="2"/>
</dbReference>
<evidence type="ECO:0000256" key="6">
    <source>
        <dbReference type="ARBA" id="ARBA00023136"/>
    </source>
</evidence>
<comment type="subcellular location">
    <subcellularLocation>
        <location evidence="1">Endomembrane system</location>
        <topology evidence="1">Multi-pass membrane protein</topology>
    </subcellularLocation>
</comment>
<dbReference type="AlphaFoldDB" id="A0AAP0FX17"/>
<gene>
    <name evidence="10" type="primary">CSLG3</name>
    <name evidence="10" type="ORF">KSP39_PZI020093</name>
</gene>
<dbReference type="EMBL" id="JBBWWQ010000018">
    <property type="protein sequence ID" value="KAK8921592.1"/>
    <property type="molecule type" value="Genomic_DNA"/>
</dbReference>
<dbReference type="Proteomes" id="UP001418222">
    <property type="component" value="Unassembled WGS sequence"/>
</dbReference>
<evidence type="ECO:0000256" key="3">
    <source>
        <dbReference type="ARBA" id="ARBA00022679"/>
    </source>
</evidence>
<evidence type="ECO:0000256" key="2">
    <source>
        <dbReference type="ARBA" id="ARBA00022676"/>
    </source>
</evidence>
<proteinExistence type="predicted"/>
<keyword evidence="11" id="KW-1185">Reference proteome</keyword>
<reference evidence="10 11" key="1">
    <citation type="journal article" date="2022" name="Nat. Plants">
        <title>Genomes of leafy and leafless Platanthera orchids illuminate the evolution of mycoheterotrophy.</title>
        <authorList>
            <person name="Li M.H."/>
            <person name="Liu K.W."/>
            <person name="Li Z."/>
            <person name="Lu H.C."/>
            <person name="Ye Q.L."/>
            <person name="Zhang D."/>
            <person name="Wang J.Y."/>
            <person name="Li Y.F."/>
            <person name="Zhong Z.M."/>
            <person name="Liu X."/>
            <person name="Yu X."/>
            <person name="Liu D.K."/>
            <person name="Tu X.D."/>
            <person name="Liu B."/>
            <person name="Hao Y."/>
            <person name="Liao X.Y."/>
            <person name="Jiang Y.T."/>
            <person name="Sun W.H."/>
            <person name="Chen J."/>
            <person name="Chen Y.Q."/>
            <person name="Ai Y."/>
            <person name="Zhai J.W."/>
            <person name="Wu S.S."/>
            <person name="Zhou Z."/>
            <person name="Hsiao Y.Y."/>
            <person name="Wu W.L."/>
            <person name="Chen Y.Y."/>
            <person name="Lin Y.F."/>
            <person name="Hsu J.L."/>
            <person name="Li C.Y."/>
            <person name="Wang Z.W."/>
            <person name="Zhao X."/>
            <person name="Zhong W.Y."/>
            <person name="Ma X.K."/>
            <person name="Ma L."/>
            <person name="Huang J."/>
            <person name="Chen G.Z."/>
            <person name="Huang M.Z."/>
            <person name="Huang L."/>
            <person name="Peng D.H."/>
            <person name="Luo Y.B."/>
            <person name="Zou S.Q."/>
            <person name="Chen S.P."/>
            <person name="Lan S."/>
            <person name="Tsai W.C."/>
            <person name="Van de Peer Y."/>
            <person name="Liu Z.J."/>
        </authorList>
    </citation>
    <scope>NUCLEOTIDE SEQUENCE [LARGE SCALE GENOMIC DNA]</scope>
    <source>
        <strain evidence="10">Lor287</strain>
    </source>
</reference>
<dbReference type="GO" id="GO:0071555">
    <property type="term" value="P:cell wall organization"/>
    <property type="evidence" value="ECO:0007669"/>
    <property type="project" value="UniProtKB-KW"/>
</dbReference>
<keyword evidence="5 9" id="KW-1133">Transmembrane helix</keyword>
<feature type="transmembrane region" description="Helical" evidence="9">
    <location>
        <begin position="316"/>
        <end position="336"/>
    </location>
</feature>
<feature type="transmembrane region" description="Helical" evidence="9">
    <location>
        <begin position="446"/>
        <end position="466"/>
    </location>
</feature>
<dbReference type="GO" id="GO:0016020">
    <property type="term" value="C:membrane"/>
    <property type="evidence" value="ECO:0007669"/>
    <property type="project" value="InterPro"/>
</dbReference>
<feature type="binding site" evidence="8">
    <location>
        <position position="107"/>
    </location>
    <ligand>
        <name>Mn(2+)</name>
        <dbReference type="ChEBI" id="CHEBI:29035"/>
    </ligand>
</feature>
<evidence type="ECO:0000256" key="5">
    <source>
        <dbReference type="ARBA" id="ARBA00022989"/>
    </source>
</evidence>
<protein>
    <submittedName>
        <fullName evidence="10">Cellulose synthase-like protein G3</fullName>
    </submittedName>
</protein>
<evidence type="ECO:0000313" key="11">
    <source>
        <dbReference type="Proteomes" id="UP001418222"/>
    </source>
</evidence>
<evidence type="ECO:0000256" key="9">
    <source>
        <dbReference type="SAM" id="Phobius"/>
    </source>
</evidence>
<evidence type="ECO:0000256" key="7">
    <source>
        <dbReference type="ARBA" id="ARBA00023316"/>
    </source>
</evidence>
<evidence type="ECO:0000256" key="8">
    <source>
        <dbReference type="PIRSR" id="PIRSR605150-3"/>
    </source>
</evidence>
<accession>A0AAP0FX17</accession>
<dbReference type="FunFam" id="3.90.550.10:FF:000135">
    <property type="entry name" value="Cellulose synthase-like protein G3"/>
    <property type="match status" value="1"/>
</dbReference>
<keyword evidence="7" id="KW-0961">Cell wall biogenesis/degradation</keyword>
<comment type="caution">
    <text evidence="10">The sequence shown here is derived from an EMBL/GenBank/DDBJ whole genome shotgun (WGS) entry which is preliminary data.</text>
</comment>
<name>A0AAP0FX17_9ASPA</name>
<feature type="transmembrane region" description="Helical" evidence="9">
    <location>
        <begin position="356"/>
        <end position="379"/>
    </location>
</feature>
<dbReference type="Gene3D" id="3.90.550.10">
    <property type="entry name" value="Spore Coat Polysaccharide Biosynthesis Protein SpsA, Chain A"/>
    <property type="match status" value="1"/>
</dbReference>
<keyword evidence="4 9" id="KW-0812">Transmembrane</keyword>
<dbReference type="GO" id="GO:0012505">
    <property type="term" value="C:endomembrane system"/>
    <property type="evidence" value="ECO:0007669"/>
    <property type="project" value="UniProtKB-SubCell"/>
</dbReference>
<sequence>MFEGLKGRVESAVKRGYVDLSLVDTPEEKEIFMKWKNFTGRDHPSVIQILCESANDKDITGHQLPNLIYISREKRSGSPHHFKAGALNALLRVSEAMTNAPVLLTLDCDMHSNDPGSPKRALCYLVDPHLAPNLAYVQFPQRYRGLNADDIYGGEIRRLFLIGARGFDGIHGPNYVGTGCFFSRRSLYGPPLAVAAATNYESKRCSLLRPELVLQRARNALSCKYDHAQEWGSKIGFRYGSLVEDFNTGYKLHCEGWRSLFCNPDRPAFLGHAPKNLYDSLSQTRRWVVGLYEVAISRYCPLFYGSIKASLLTGFCYMYFALWGVWCFPIIVYALLPQLALLYDKPLFPKVSDPWFILYAYLFLAAYGQDLVEFMEVGGLVRRWWSDQRMWLIRGISTCAFGTLDFVLSQIGVSAAGFNLTSKAEEEEVNKLYCSGKFFFSTTSPLFISMGTIAIVNLSSFVFGFMRAVRRVGGVDEMFLQLLLCGFVVANSLPVYEAMFFRKDVGKMSRSVIYASILLACVLFCVGKMIS</sequence>
<dbReference type="GO" id="GO:0016760">
    <property type="term" value="F:cellulose synthase (UDP-forming) activity"/>
    <property type="evidence" value="ECO:0007669"/>
    <property type="project" value="InterPro"/>
</dbReference>
<feature type="transmembrane region" description="Helical" evidence="9">
    <location>
        <begin position="478"/>
        <end position="499"/>
    </location>
</feature>
<dbReference type="GO" id="GO:0071669">
    <property type="term" value="P:plant-type cell wall organization or biogenesis"/>
    <property type="evidence" value="ECO:0007669"/>
    <property type="project" value="UniProtKB-ARBA"/>
</dbReference>
<evidence type="ECO:0000313" key="10">
    <source>
        <dbReference type="EMBL" id="KAK8921592.1"/>
    </source>
</evidence>
<keyword evidence="3" id="KW-0808">Transferase</keyword>
<dbReference type="GO" id="GO:0030244">
    <property type="term" value="P:cellulose biosynthetic process"/>
    <property type="evidence" value="ECO:0007669"/>
    <property type="project" value="InterPro"/>
</dbReference>
<dbReference type="InterPro" id="IPR005150">
    <property type="entry name" value="Cellulose_synth"/>
</dbReference>
<feature type="transmembrane region" description="Helical" evidence="9">
    <location>
        <begin position="511"/>
        <end position="530"/>
    </location>
</feature>
<feature type="binding site" evidence="8">
    <location>
        <position position="83"/>
    </location>
    <ligand>
        <name>Mn(2+)</name>
        <dbReference type="ChEBI" id="CHEBI:29035"/>
    </ligand>
</feature>
<evidence type="ECO:0000256" key="4">
    <source>
        <dbReference type="ARBA" id="ARBA00022692"/>
    </source>
</evidence>
<keyword evidence="6 9" id="KW-0472">Membrane</keyword>